<feature type="region of interest" description="Disordered" evidence="5">
    <location>
        <begin position="175"/>
        <end position="213"/>
    </location>
</feature>
<feature type="region of interest" description="Disordered" evidence="5">
    <location>
        <begin position="1"/>
        <end position="143"/>
    </location>
</feature>
<evidence type="ECO:0000256" key="2">
    <source>
        <dbReference type="ARBA" id="ARBA00022771"/>
    </source>
</evidence>
<dbReference type="GO" id="GO:0043328">
    <property type="term" value="P:protein transport to vacuole involved in ubiquitin-dependent protein catabolic process via the multivesicular body sorting pathway"/>
    <property type="evidence" value="ECO:0007669"/>
    <property type="project" value="TreeGrafter"/>
</dbReference>
<keyword evidence="2 4" id="KW-0863">Zinc-finger</keyword>
<feature type="compositionally biased region" description="Polar residues" evidence="5">
    <location>
        <begin position="65"/>
        <end position="86"/>
    </location>
</feature>
<evidence type="ECO:0000313" key="8">
    <source>
        <dbReference type="Proteomes" id="UP000669133"/>
    </source>
</evidence>
<feature type="domain" description="FYVE-type" evidence="6">
    <location>
        <begin position="653"/>
        <end position="710"/>
    </location>
</feature>
<dbReference type="RefSeq" id="XP_067546404.1">
    <property type="nucleotide sequence ID" value="XM_067694044.1"/>
</dbReference>
<keyword evidence="1" id="KW-0479">Metal-binding</keyword>
<evidence type="ECO:0000256" key="1">
    <source>
        <dbReference type="ARBA" id="ARBA00022723"/>
    </source>
</evidence>
<feature type="compositionally biased region" description="Low complexity" evidence="5">
    <location>
        <begin position="587"/>
        <end position="606"/>
    </location>
</feature>
<feature type="region of interest" description="Disordered" evidence="5">
    <location>
        <begin position="742"/>
        <end position="789"/>
    </location>
</feature>
<dbReference type="InterPro" id="IPR017455">
    <property type="entry name" value="Znf_FYVE-rel"/>
</dbReference>
<dbReference type="GeneID" id="93653550"/>
<dbReference type="GO" id="GO:0033565">
    <property type="term" value="C:ESCRT-0 complex"/>
    <property type="evidence" value="ECO:0007669"/>
    <property type="project" value="TreeGrafter"/>
</dbReference>
<feature type="compositionally biased region" description="Polar residues" evidence="5">
    <location>
        <begin position="175"/>
        <end position="190"/>
    </location>
</feature>
<feature type="compositionally biased region" description="Polar residues" evidence="5">
    <location>
        <begin position="202"/>
        <end position="213"/>
    </location>
</feature>
<feature type="compositionally biased region" description="Polar residues" evidence="5">
    <location>
        <begin position="1"/>
        <end position="17"/>
    </location>
</feature>
<evidence type="ECO:0000256" key="4">
    <source>
        <dbReference type="PROSITE-ProRule" id="PRU00091"/>
    </source>
</evidence>
<feature type="compositionally biased region" description="Low complexity" evidence="5">
    <location>
        <begin position="87"/>
        <end position="127"/>
    </location>
</feature>
<dbReference type="GO" id="GO:0008270">
    <property type="term" value="F:zinc ion binding"/>
    <property type="evidence" value="ECO:0007669"/>
    <property type="project" value="UniProtKB-KW"/>
</dbReference>
<dbReference type="SUPFAM" id="SSF57903">
    <property type="entry name" value="FYVE/PHD zinc finger"/>
    <property type="match status" value="1"/>
</dbReference>
<evidence type="ECO:0000313" key="7">
    <source>
        <dbReference type="EMBL" id="KAG5417288.1"/>
    </source>
</evidence>
<dbReference type="GO" id="GO:0032266">
    <property type="term" value="F:phosphatidylinositol-3-phosphate binding"/>
    <property type="evidence" value="ECO:0007669"/>
    <property type="project" value="TreeGrafter"/>
</dbReference>
<keyword evidence="3" id="KW-0862">Zinc</keyword>
<dbReference type="GO" id="GO:0006623">
    <property type="term" value="P:protein targeting to vacuole"/>
    <property type="evidence" value="ECO:0007669"/>
    <property type="project" value="TreeGrafter"/>
</dbReference>
<accession>A0A8H7ZE31</accession>
<feature type="compositionally biased region" description="Low complexity" evidence="5">
    <location>
        <begin position="358"/>
        <end position="368"/>
    </location>
</feature>
<dbReference type="Pfam" id="PF01363">
    <property type="entry name" value="FYVE"/>
    <property type="match status" value="1"/>
</dbReference>
<protein>
    <submittedName>
        <fullName evidence="7">PIB2</fullName>
    </submittedName>
</protein>
<dbReference type="GO" id="GO:0043130">
    <property type="term" value="F:ubiquitin binding"/>
    <property type="evidence" value="ECO:0007669"/>
    <property type="project" value="TreeGrafter"/>
</dbReference>
<gene>
    <name evidence="7" type="ORF">I9W82_004921</name>
</gene>
<evidence type="ECO:0000256" key="3">
    <source>
        <dbReference type="ARBA" id="ARBA00022833"/>
    </source>
</evidence>
<dbReference type="InterPro" id="IPR013083">
    <property type="entry name" value="Znf_RING/FYVE/PHD"/>
</dbReference>
<feature type="compositionally biased region" description="Acidic residues" evidence="5">
    <location>
        <begin position="272"/>
        <end position="287"/>
    </location>
</feature>
<dbReference type="PROSITE" id="PS50178">
    <property type="entry name" value="ZF_FYVE"/>
    <property type="match status" value="1"/>
</dbReference>
<organism evidence="7 8">
    <name type="scientific">Candida metapsilosis</name>
    <dbReference type="NCBI Taxonomy" id="273372"/>
    <lineage>
        <taxon>Eukaryota</taxon>
        <taxon>Fungi</taxon>
        <taxon>Dikarya</taxon>
        <taxon>Ascomycota</taxon>
        <taxon>Saccharomycotina</taxon>
        <taxon>Pichiomycetes</taxon>
        <taxon>Debaryomycetaceae</taxon>
        <taxon>Candida/Lodderomyces clade</taxon>
        <taxon>Candida</taxon>
    </lineage>
</organism>
<keyword evidence="8" id="KW-1185">Reference proteome</keyword>
<proteinExistence type="predicted"/>
<evidence type="ECO:0000259" key="6">
    <source>
        <dbReference type="PROSITE" id="PS50178"/>
    </source>
</evidence>
<sequence length="805" mass="88963">MIETATSVLQSTPANPTHTEKTDYKKEAAVNDNTYAYNIDPPEGKQKSDNDIQTATQDKGDMGANDNNSHTSSDESNGQHKQQAETQSPQEIQVQPQQQQQQQQQLPSPNSSHNSNNSNSKGNSSSDQNEEHHSPSESYNKSDLMFTKKDLSKSRTQSYQSVLSLASLKSLKQHQIQPLSSTNGGSNQPPVLNGPGLHRANSKGNNTQLTRSNSAMNTSKNFQSFIQAPVLSSLSTHKSNEELQIGQQLPFNDKPAGKRSRRTTINSSSNDGDNDDDGAEDPNDEETLSQQRNLTLNALKKLSLSPRPITNSEDIVIPKAVESESKLSTKGQEPYQPAEVDLSSFASLTRQPKATPKIQSPSPSSSTIHSERSSHSQICAKPSLDSLPEGQIASAVPPTKESDISQYHSNLRQQQMDSLKLQTEKLAKNNQGDLQHQFTDSSKYIPVQQYTQHSNGAQFPQPTSSRVPAAVIPPQDINTRRKPSNPSLQQSVPTNNLQVQCHLQQPQPNSHHKNVNARTTRQLQQIKGLRTPMYIPAVLRMTQNGSYEYPNRSLSNSPEMASPPPTAQSPENHYETHLQAFGQKSINSSTASIKSTDSSRSIDSSNSPKFGSLNRFLSTGSLGRSFDHMSSAPPTRRHWVKDEAVTTCSIPTCNKTFNFFERRHHCRKCGGIFCKEHTSHSLYINRMAQFTTGGRGTLSKVCDNCIREYNEFIQREFGVNITNTKSPSPMDLNRHVEDNVINNAAHPSKQDQVRQSYKDLDRHASSRQQSDLKSTIAGASRDSSGVSRADQLVGSVPANWTWSSF</sequence>
<evidence type="ECO:0000256" key="5">
    <source>
        <dbReference type="SAM" id="MobiDB-lite"/>
    </source>
</evidence>
<dbReference type="CDD" id="cd15760">
    <property type="entry name" value="FYVE_scVPS27p_like"/>
    <property type="match status" value="1"/>
</dbReference>
<dbReference type="PANTHER" id="PTHR47794">
    <property type="entry name" value="VACUOLAR PROTEIN SORTING-ASSOCIATED PROTEIN 27"/>
    <property type="match status" value="1"/>
</dbReference>
<feature type="region of interest" description="Disordered" evidence="5">
    <location>
        <begin position="351"/>
        <end position="403"/>
    </location>
</feature>
<feature type="region of interest" description="Disordered" evidence="5">
    <location>
        <begin position="243"/>
        <end position="288"/>
    </location>
</feature>
<dbReference type="Proteomes" id="UP000669133">
    <property type="component" value="Unassembled WGS sequence"/>
</dbReference>
<dbReference type="InterPro" id="IPR011011">
    <property type="entry name" value="Znf_FYVE_PHD"/>
</dbReference>
<dbReference type="Gene3D" id="3.30.40.10">
    <property type="entry name" value="Zinc/RING finger domain, C3HC4 (zinc finger)"/>
    <property type="match status" value="1"/>
</dbReference>
<dbReference type="EMBL" id="JAEOAQ010000007">
    <property type="protein sequence ID" value="KAG5417288.1"/>
    <property type="molecule type" value="Genomic_DNA"/>
</dbReference>
<reference evidence="7 8" key="1">
    <citation type="submission" date="2020-12" db="EMBL/GenBank/DDBJ databases">
        <title>Effect of drift, selection, and recombination on the evolution of hybrid genomes in Candida yeast pathogens.</title>
        <authorList>
            <person name="Mixao V."/>
            <person name="Ksiezopolska E."/>
            <person name="Saus E."/>
            <person name="Boekhout T."/>
            <person name="Gacser A."/>
            <person name="Gabaldon T."/>
        </authorList>
    </citation>
    <scope>NUCLEOTIDE SEQUENCE [LARGE SCALE GENOMIC DNA]</scope>
    <source>
        <strain evidence="7 8">BP57</strain>
    </source>
</reference>
<feature type="compositionally biased region" description="Polar residues" evidence="5">
    <location>
        <begin position="548"/>
        <end position="559"/>
    </location>
</feature>
<feature type="compositionally biased region" description="Basic and acidic residues" evidence="5">
    <location>
        <begin position="748"/>
        <end position="764"/>
    </location>
</feature>
<dbReference type="SMART" id="SM00064">
    <property type="entry name" value="FYVE"/>
    <property type="match status" value="1"/>
</dbReference>
<feature type="compositionally biased region" description="Basic and acidic residues" evidence="5">
    <location>
        <begin position="18"/>
        <end position="29"/>
    </location>
</feature>
<dbReference type="AlphaFoldDB" id="A0A8H7ZE31"/>
<dbReference type="OrthoDB" id="10018316at2759"/>
<dbReference type="InterPro" id="IPR000306">
    <property type="entry name" value="Znf_FYVE"/>
</dbReference>
<feature type="region of interest" description="Disordered" evidence="5">
    <location>
        <begin position="548"/>
        <end position="606"/>
    </location>
</feature>
<dbReference type="PANTHER" id="PTHR47794:SF1">
    <property type="entry name" value="VACUOLAR PROTEIN SORTING-ASSOCIATED PROTEIN 27"/>
    <property type="match status" value="1"/>
</dbReference>
<name>A0A8H7ZE31_9ASCO</name>
<comment type="caution">
    <text evidence="7">The sequence shown here is derived from an EMBL/GenBank/DDBJ whole genome shotgun (WGS) entry which is preliminary data.</text>
</comment>